<feature type="non-terminal residue" evidence="2">
    <location>
        <position position="133"/>
    </location>
</feature>
<comment type="caution">
    <text evidence="2">The sequence shown here is derived from an EMBL/GenBank/DDBJ whole genome shotgun (WGS) entry which is preliminary data.</text>
</comment>
<dbReference type="InterPro" id="IPR018159">
    <property type="entry name" value="Spectrin/alpha-actinin"/>
</dbReference>
<dbReference type="Proteomes" id="UP000838756">
    <property type="component" value="Unassembled WGS sequence"/>
</dbReference>
<evidence type="ECO:0000256" key="1">
    <source>
        <dbReference type="ARBA" id="ARBA00022737"/>
    </source>
</evidence>
<name>A0A8S4R0D3_9NEOP</name>
<keyword evidence="3" id="KW-1185">Reference proteome</keyword>
<dbReference type="GO" id="GO:0005737">
    <property type="term" value="C:cytoplasm"/>
    <property type="evidence" value="ECO:0007669"/>
    <property type="project" value="UniProtKB-ARBA"/>
</dbReference>
<dbReference type="SUPFAM" id="SSF46966">
    <property type="entry name" value="Spectrin repeat"/>
    <property type="match status" value="1"/>
</dbReference>
<feature type="non-terminal residue" evidence="2">
    <location>
        <position position="1"/>
    </location>
</feature>
<organism evidence="2 3">
    <name type="scientific">Pararge aegeria aegeria</name>
    <dbReference type="NCBI Taxonomy" id="348720"/>
    <lineage>
        <taxon>Eukaryota</taxon>
        <taxon>Metazoa</taxon>
        <taxon>Ecdysozoa</taxon>
        <taxon>Arthropoda</taxon>
        <taxon>Hexapoda</taxon>
        <taxon>Insecta</taxon>
        <taxon>Pterygota</taxon>
        <taxon>Neoptera</taxon>
        <taxon>Endopterygota</taxon>
        <taxon>Lepidoptera</taxon>
        <taxon>Glossata</taxon>
        <taxon>Ditrysia</taxon>
        <taxon>Papilionoidea</taxon>
        <taxon>Nymphalidae</taxon>
        <taxon>Satyrinae</taxon>
        <taxon>Satyrini</taxon>
        <taxon>Parargina</taxon>
        <taxon>Pararge</taxon>
    </lineage>
</organism>
<dbReference type="OrthoDB" id="7416031at2759"/>
<dbReference type="AlphaFoldDB" id="A0A8S4R0D3"/>
<dbReference type="EMBL" id="CAKXAJ010022872">
    <property type="protein sequence ID" value="CAH2227315.1"/>
    <property type="molecule type" value="Genomic_DNA"/>
</dbReference>
<dbReference type="Gene3D" id="1.20.58.60">
    <property type="match status" value="1"/>
</dbReference>
<dbReference type="SMART" id="SM00150">
    <property type="entry name" value="SPEC"/>
    <property type="match status" value="1"/>
</dbReference>
<evidence type="ECO:0000313" key="2">
    <source>
        <dbReference type="EMBL" id="CAH2227315.1"/>
    </source>
</evidence>
<dbReference type="CDD" id="cd00176">
    <property type="entry name" value="SPEC"/>
    <property type="match status" value="1"/>
</dbReference>
<dbReference type="InterPro" id="IPR002017">
    <property type="entry name" value="Spectrin_repeat"/>
</dbReference>
<protein>
    <submittedName>
        <fullName evidence="2">Jg13486 protein</fullName>
    </submittedName>
</protein>
<evidence type="ECO:0000313" key="3">
    <source>
        <dbReference type="Proteomes" id="UP000838756"/>
    </source>
</evidence>
<gene>
    <name evidence="2" type="primary">jg13486</name>
    <name evidence="2" type="ORF">PAEG_LOCUS7844</name>
</gene>
<accession>A0A8S4R0D3</accession>
<keyword evidence="1" id="KW-0677">Repeat</keyword>
<sequence>HEYLAESAELESWIQEQYAAASSEDYGQDYEHLLILRSKFEELRHRVESGAERFNQCEELAKKLLASESPYIADIEKRQEALGESWQRLVDQIQSRGARLHAAGEIHRFHRDASDLLARAADRRAQLAPPPPP</sequence>
<dbReference type="PANTHER" id="PTHR11915">
    <property type="entry name" value="SPECTRIN/FILAMIN RELATED CYTOSKELETAL PROTEIN"/>
    <property type="match status" value="1"/>
</dbReference>
<reference evidence="2" key="1">
    <citation type="submission" date="2022-03" db="EMBL/GenBank/DDBJ databases">
        <authorList>
            <person name="Lindestad O."/>
        </authorList>
    </citation>
    <scope>NUCLEOTIDE SEQUENCE</scope>
</reference>
<proteinExistence type="predicted"/>
<dbReference type="Pfam" id="PF00435">
    <property type="entry name" value="Spectrin"/>
    <property type="match status" value="1"/>
</dbReference>